<name>B5YN11_THAPS</name>
<dbReference type="GO" id="GO:0016706">
    <property type="term" value="F:2-oxoglutarate-dependent dioxygenase activity"/>
    <property type="evidence" value="ECO:0000318"/>
    <property type="project" value="GO_Central"/>
</dbReference>
<dbReference type="PROSITE" id="PS51184">
    <property type="entry name" value="JMJC"/>
    <property type="match status" value="1"/>
</dbReference>
<proteinExistence type="predicted"/>
<dbReference type="InterPro" id="IPR003347">
    <property type="entry name" value="JmjC_dom"/>
</dbReference>
<dbReference type="InParanoid" id="B5YN11"/>
<accession>B5YN11</accession>
<evidence type="ECO:0000256" key="1">
    <source>
        <dbReference type="SAM" id="MobiDB-lite"/>
    </source>
</evidence>
<evidence type="ECO:0000313" key="3">
    <source>
        <dbReference type="EMBL" id="ACI64904.1"/>
    </source>
</evidence>
<organism evidence="3 4">
    <name type="scientific">Thalassiosira pseudonana</name>
    <name type="common">Marine diatom</name>
    <name type="synonym">Cyclotella nana</name>
    <dbReference type="NCBI Taxonomy" id="35128"/>
    <lineage>
        <taxon>Eukaryota</taxon>
        <taxon>Sar</taxon>
        <taxon>Stramenopiles</taxon>
        <taxon>Ochrophyta</taxon>
        <taxon>Bacillariophyta</taxon>
        <taxon>Coscinodiscophyceae</taxon>
        <taxon>Thalassiosirophycidae</taxon>
        <taxon>Thalassiosirales</taxon>
        <taxon>Thalassiosiraceae</taxon>
        <taxon>Thalassiosira</taxon>
    </lineage>
</organism>
<dbReference type="PANTHER" id="PTHR12480:SF6">
    <property type="entry name" value="2-OXOGLUTARATE AND IRON-DEPENDENT OXYGENASE JMJD4"/>
    <property type="match status" value="1"/>
</dbReference>
<sequence>MNINEKETEACLPSHTQYMRRAVMDLRCGIKRLRAIVDDSDDSTVDTSPINDEHYQQLHRHRETIHSAWSAAQRYLDERHDALDGIICRDASSPIDIVDMNNDGSSWQTTLSGSTNTPPKDASIVSPHGDCNNNKANDVYKFKQQYCIRNVPCLIRGLDLSHFAQVSSSWRFNADQLSGIDIANTSSRGKASTSIHVNTDWFRRFVGDDTIVPVRVDNCDDCTINGSGGYLDDDGRARECGTKEMKLSEWIFHCKQQKQKEQEQQDDNQKNDTTKLYLKDWHLARLLAEKHHTGSNDSIFPLYTTPPMFERDLLNNFLQRYSDGGDYKFCYWGLAGSRTRLHSDVLHSFSWSYNVVGKKKWTFHIPQCHNEISPTSFEMIQHAGETMFVPATWKHEVINLVETLSINHNWITSANIDMTYECLKTEILSIEDEIGEWGVVPIDDYEARENMLRGCIGMDVTLLVLMALLESVELMETILCIETDIFRENNARLNIFQRLKAILYSKAIATEVQENAKYVIDKANMFATVTSP</sequence>
<gene>
    <name evidence="3" type="ORF">THAPS_6982</name>
</gene>
<feature type="compositionally biased region" description="Polar residues" evidence="1">
    <location>
        <begin position="109"/>
        <end position="118"/>
    </location>
</feature>
<dbReference type="HOGENOM" id="CLU_512452_0_0_1"/>
<evidence type="ECO:0000313" key="4">
    <source>
        <dbReference type="Proteomes" id="UP000001449"/>
    </source>
</evidence>
<dbReference type="GeneID" id="7444124"/>
<dbReference type="KEGG" id="tps:THAPS_6982"/>
<feature type="domain" description="JmjC" evidence="2">
    <location>
        <begin position="294"/>
        <end position="427"/>
    </location>
</feature>
<dbReference type="PaxDb" id="35128-Thaps6982"/>
<feature type="region of interest" description="Disordered" evidence="1">
    <location>
        <begin position="109"/>
        <end position="129"/>
    </location>
</feature>
<dbReference type="Gene3D" id="2.60.120.650">
    <property type="entry name" value="Cupin"/>
    <property type="match status" value="1"/>
</dbReference>
<dbReference type="GO" id="GO:0043565">
    <property type="term" value="F:sequence-specific DNA binding"/>
    <property type="evidence" value="ECO:0000318"/>
    <property type="project" value="GO_Central"/>
</dbReference>
<dbReference type="GO" id="GO:0045905">
    <property type="term" value="P:positive regulation of translational termination"/>
    <property type="evidence" value="ECO:0000318"/>
    <property type="project" value="GO_Central"/>
</dbReference>
<dbReference type="GO" id="GO:0005737">
    <property type="term" value="C:cytoplasm"/>
    <property type="evidence" value="ECO:0000318"/>
    <property type="project" value="GO_Central"/>
</dbReference>
<dbReference type="Pfam" id="PF02373">
    <property type="entry name" value="JmjC"/>
    <property type="match status" value="1"/>
</dbReference>
<dbReference type="GO" id="GO:0005634">
    <property type="term" value="C:nucleus"/>
    <property type="evidence" value="ECO:0000318"/>
    <property type="project" value="GO_Central"/>
</dbReference>
<evidence type="ECO:0000259" key="2">
    <source>
        <dbReference type="PROSITE" id="PS51184"/>
    </source>
</evidence>
<dbReference type="AlphaFoldDB" id="B5YN11"/>
<protein>
    <recommendedName>
        <fullName evidence="2">JmjC domain-containing protein</fullName>
    </recommendedName>
</protein>
<dbReference type="SMART" id="SM00558">
    <property type="entry name" value="JmjC"/>
    <property type="match status" value="1"/>
</dbReference>
<dbReference type="SUPFAM" id="SSF51197">
    <property type="entry name" value="Clavaminate synthase-like"/>
    <property type="match status" value="1"/>
</dbReference>
<reference evidence="3 4" key="1">
    <citation type="journal article" date="2004" name="Science">
        <title>The genome of the diatom Thalassiosira pseudonana: ecology, evolution, and metabolism.</title>
        <authorList>
            <person name="Armbrust E.V."/>
            <person name="Berges J.A."/>
            <person name="Bowler C."/>
            <person name="Green B.R."/>
            <person name="Martinez D."/>
            <person name="Putnam N.H."/>
            <person name="Zhou S."/>
            <person name="Allen A.E."/>
            <person name="Apt K.E."/>
            <person name="Bechner M."/>
            <person name="Brzezinski M.A."/>
            <person name="Chaal B.K."/>
            <person name="Chiovitti A."/>
            <person name="Davis A.K."/>
            <person name="Demarest M.S."/>
            <person name="Detter J.C."/>
            <person name="Glavina T."/>
            <person name="Goodstein D."/>
            <person name="Hadi M.Z."/>
            <person name="Hellsten U."/>
            <person name="Hildebrand M."/>
            <person name="Jenkins B.D."/>
            <person name="Jurka J."/>
            <person name="Kapitonov V.V."/>
            <person name="Kroger N."/>
            <person name="Lau W.W."/>
            <person name="Lane T.W."/>
            <person name="Larimer F.W."/>
            <person name="Lippmeier J.C."/>
            <person name="Lucas S."/>
            <person name="Medina M."/>
            <person name="Montsant A."/>
            <person name="Obornik M."/>
            <person name="Parker M.S."/>
            <person name="Palenik B."/>
            <person name="Pazour G.J."/>
            <person name="Richardson P.M."/>
            <person name="Rynearson T.A."/>
            <person name="Saito M.A."/>
            <person name="Schwartz D.C."/>
            <person name="Thamatrakoln K."/>
            <person name="Valentin K."/>
            <person name="Vardi A."/>
            <person name="Wilkerson F.P."/>
            <person name="Rokhsar D.S."/>
        </authorList>
    </citation>
    <scope>NUCLEOTIDE SEQUENCE [LARGE SCALE GENOMIC DNA]</scope>
    <source>
        <strain evidence="3 4">CCMP1335</strain>
    </source>
</reference>
<dbReference type="Proteomes" id="UP000001449">
    <property type="component" value="Chromosome 7"/>
</dbReference>
<dbReference type="STRING" id="35128.B5YN11"/>
<dbReference type="InterPro" id="IPR050910">
    <property type="entry name" value="JMJD6_ArgDemeth/LysHydrox"/>
</dbReference>
<keyword evidence="4" id="KW-1185">Reference proteome</keyword>
<reference evidence="3 4" key="2">
    <citation type="journal article" date="2008" name="Nature">
        <title>The Phaeodactylum genome reveals the evolutionary history of diatom genomes.</title>
        <authorList>
            <person name="Bowler C."/>
            <person name="Allen A.E."/>
            <person name="Badger J.H."/>
            <person name="Grimwood J."/>
            <person name="Jabbari K."/>
            <person name="Kuo A."/>
            <person name="Maheswari U."/>
            <person name="Martens C."/>
            <person name="Maumus F."/>
            <person name="Otillar R.P."/>
            <person name="Rayko E."/>
            <person name="Salamov A."/>
            <person name="Vandepoele K."/>
            <person name="Beszteri B."/>
            <person name="Gruber A."/>
            <person name="Heijde M."/>
            <person name="Katinka M."/>
            <person name="Mock T."/>
            <person name="Valentin K."/>
            <person name="Verret F."/>
            <person name="Berges J.A."/>
            <person name="Brownlee C."/>
            <person name="Cadoret J.P."/>
            <person name="Chiovitti A."/>
            <person name="Choi C.J."/>
            <person name="Coesel S."/>
            <person name="De Martino A."/>
            <person name="Detter J.C."/>
            <person name="Durkin C."/>
            <person name="Falciatore A."/>
            <person name="Fournet J."/>
            <person name="Haruta M."/>
            <person name="Huysman M.J."/>
            <person name="Jenkins B.D."/>
            <person name="Jiroutova K."/>
            <person name="Jorgensen R.E."/>
            <person name="Joubert Y."/>
            <person name="Kaplan A."/>
            <person name="Kroger N."/>
            <person name="Kroth P.G."/>
            <person name="La Roche J."/>
            <person name="Lindquist E."/>
            <person name="Lommer M."/>
            <person name="Martin-Jezequel V."/>
            <person name="Lopez P.J."/>
            <person name="Lucas S."/>
            <person name="Mangogna M."/>
            <person name="McGinnis K."/>
            <person name="Medlin L.K."/>
            <person name="Montsant A."/>
            <person name="Oudot-Le Secq M.P."/>
            <person name="Napoli C."/>
            <person name="Obornik M."/>
            <person name="Parker M.S."/>
            <person name="Petit J.L."/>
            <person name="Porcel B.M."/>
            <person name="Poulsen N."/>
            <person name="Robison M."/>
            <person name="Rychlewski L."/>
            <person name="Rynearson T.A."/>
            <person name="Schmutz J."/>
            <person name="Shapiro H."/>
            <person name="Siaut M."/>
            <person name="Stanley M."/>
            <person name="Sussman M.R."/>
            <person name="Taylor A.R."/>
            <person name="Vardi A."/>
            <person name="von Dassow P."/>
            <person name="Vyverman W."/>
            <person name="Willis A."/>
            <person name="Wyrwicz L.S."/>
            <person name="Rokhsar D.S."/>
            <person name="Weissenbach J."/>
            <person name="Armbrust E.V."/>
            <person name="Green B.R."/>
            <person name="Van de Peer Y."/>
            <person name="Grigoriev I.V."/>
        </authorList>
    </citation>
    <scope>NUCLEOTIDE SEQUENCE [LARGE SCALE GENOMIC DNA]</scope>
    <source>
        <strain evidence="3 4">CCMP1335</strain>
    </source>
</reference>
<dbReference type="PANTHER" id="PTHR12480">
    <property type="entry name" value="ARGININE DEMETHYLASE AND LYSYL-HYDROXYLASE JMJD"/>
    <property type="match status" value="1"/>
</dbReference>
<dbReference type="eggNOG" id="KOG2131">
    <property type="taxonomic scope" value="Eukaryota"/>
</dbReference>
<dbReference type="EMBL" id="CP001160">
    <property type="protein sequence ID" value="ACI64904.1"/>
    <property type="molecule type" value="Genomic_DNA"/>
</dbReference>
<dbReference type="RefSeq" id="XP_002296187.1">
    <property type="nucleotide sequence ID" value="XM_002296151.1"/>
</dbReference>